<keyword evidence="2" id="KW-1185">Reference proteome</keyword>
<dbReference type="KEGG" id="sual:KDD17_17535"/>
<reference evidence="1" key="1">
    <citation type="submission" date="2021-04" db="EMBL/GenBank/DDBJ databases">
        <title>Complete genome sequence for Sulfitobacter sp. strain JK7-1.</title>
        <authorList>
            <person name="Park S.-J."/>
        </authorList>
    </citation>
    <scope>NUCLEOTIDE SEQUENCE</scope>
    <source>
        <strain evidence="1">JK7-1</strain>
    </source>
</reference>
<protein>
    <submittedName>
        <fullName evidence="1">Uncharacterized protein</fullName>
    </submittedName>
</protein>
<evidence type="ECO:0000313" key="2">
    <source>
        <dbReference type="Proteomes" id="UP000683291"/>
    </source>
</evidence>
<proteinExistence type="predicted"/>
<gene>
    <name evidence="1" type="ORF">KDD17_17535</name>
</gene>
<dbReference type="RefSeq" id="WP_212706336.1">
    <property type="nucleotide sequence ID" value="NZ_CP073582.1"/>
</dbReference>
<dbReference type="AlphaFoldDB" id="A0A975JGL0"/>
<evidence type="ECO:0000313" key="1">
    <source>
        <dbReference type="EMBL" id="QUJ78144.1"/>
    </source>
</evidence>
<sequence length="414" mass="45184">MPYSFSPGQADPGINPDTLAAWQGQITRTLAQLDAAAPNPLLCVDPHDLEARGPAIPVTWSGSPRDARDCLGDTLAAELADCGWPGRAELQNEHLEYTLLMRPDASGTLRPKRFVATTELAEWWRLMALHDIDGFLRSIHRTLRQRYSCAALFGISADCWRGLSIDRRTALFDRRLIGRGPHQPPEHPLNVQHALFLSNPANSLIAFLEMVHAGARAFVSGTADRPRRARIEEVFAATDRADAYCRAAPAALTRGIRDLILPDPTGPARRAAMAEPFGIYMHGIDTQRFTLGGAPLPGSWTRFSRGRDGRFMRLEFGPTDAEPLFLDDIRVGTQTGAPPLRGYDLAAAISVGPILCVEGRACQEAPRTHVPACAPGTLVCGLPDSPRSRTLAAFADLFEMPPDWNHLNGVLRVG</sequence>
<dbReference type="EMBL" id="CP073582">
    <property type="protein sequence ID" value="QUJ78144.1"/>
    <property type="molecule type" value="Genomic_DNA"/>
</dbReference>
<accession>A0A975JGL0</accession>
<organism evidence="1 2">
    <name type="scientific">Sulfitobacter albidus</name>
    <dbReference type="NCBI Taxonomy" id="2829501"/>
    <lineage>
        <taxon>Bacteria</taxon>
        <taxon>Pseudomonadati</taxon>
        <taxon>Pseudomonadota</taxon>
        <taxon>Alphaproteobacteria</taxon>
        <taxon>Rhodobacterales</taxon>
        <taxon>Roseobacteraceae</taxon>
        <taxon>Sulfitobacter</taxon>
    </lineage>
</organism>
<name>A0A975JGL0_9RHOB</name>
<dbReference type="Proteomes" id="UP000683291">
    <property type="component" value="Chromosome pJK7-1-1"/>
</dbReference>